<evidence type="ECO:0000313" key="4">
    <source>
        <dbReference type="EMBL" id="GAA4246592.1"/>
    </source>
</evidence>
<reference evidence="5" key="1">
    <citation type="journal article" date="2019" name="Int. J. Syst. Evol. Microbiol.">
        <title>The Global Catalogue of Microorganisms (GCM) 10K type strain sequencing project: providing services to taxonomists for standard genome sequencing and annotation.</title>
        <authorList>
            <consortium name="The Broad Institute Genomics Platform"/>
            <consortium name="The Broad Institute Genome Sequencing Center for Infectious Disease"/>
            <person name="Wu L."/>
            <person name="Ma J."/>
        </authorList>
    </citation>
    <scope>NUCLEOTIDE SEQUENCE [LARGE SCALE GENOMIC DNA]</scope>
    <source>
        <strain evidence="5">JCM 17633</strain>
    </source>
</reference>
<dbReference type="PANTHER" id="PTHR30273">
    <property type="entry name" value="PERIPLASMIC SIGNAL SENSOR AND SIGMA FACTOR ACTIVATOR FECR-RELATED"/>
    <property type="match status" value="1"/>
</dbReference>
<dbReference type="EMBL" id="BAABCB010000030">
    <property type="protein sequence ID" value="GAA4246592.1"/>
    <property type="molecule type" value="Genomic_DNA"/>
</dbReference>
<dbReference type="Gene3D" id="3.55.50.30">
    <property type="match status" value="1"/>
</dbReference>
<feature type="domain" description="FecR protein" evidence="2">
    <location>
        <begin position="113"/>
        <end position="205"/>
    </location>
</feature>
<evidence type="ECO:0000256" key="1">
    <source>
        <dbReference type="SAM" id="Phobius"/>
    </source>
</evidence>
<evidence type="ECO:0000259" key="2">
    <source>
        <dbReference type="Pfam" id="PF04773"/>
    </source>
</evidence>
<feature type="domain" description="Protein FecR C-terminal" evidence="3">
    <location>
        <begin position="250"/>
        <end position="317"/>
    </location>
</feature>
<dbReference type="Pfam" id="PF04773">
    <property type="entry name" value="FecR"/>
    <property type="match status" value="1"/>
</dbReference>
<dbReference type="Pfam" id="PF16344">
    <property type="entry name" value="FecR_C"/>
    <property type="match status" value="1"/>
</dbReference>
<protein>
    <recommendedName>
        <fullName evidence="6">FecR family protein</fullName>
    </recommendedName>
</protein>
<feature type="transmembrane region" description="Helical" evidence="1">
    <location>
        <begin position="85"/>
        <end position="102"/>
    </location>
</feature>
<keyword evidence="1" id="KW-0472">Membrane</keyword>
<proteinExistence type="predicted"/>
<dbReference type="RefSeq" id="WP_344716099.1">
    <property type="nucleotide sequence ID" value="NZ_BAABCB010000030.1"/>
</dbReference>
<dbReference type="InterPro" id="IPR012373">
    <property type="entry name" value="Ferrdict_sens_TM"/>
</dbReference>
<evidence type="ECO:0000259" key="3">
    <source>
        <dbReference type="Pfam" id="PF16344"/>
    </source>
</evidence>
<organism evidence="4 5">
    <name type="scientific">Winogradskyella damuponensis</name>
    <dbReference type="NCBI Taxonomy" id="943939"/>
    <lineage>
        <taxon>Bacteria</taxon>
        <taxon>Pseudomonadati</taxon>
        <taxon>Bacteroidota</taxon>
        <taxon>Flavobacteriia</taxon>
        <taxon>Flavobacteriales</taxon>
        <taxon>Flavobacteriaceae</taxon>
        <taxon>Winogradskyella</taxon>
    </lineage>
</organism>
<keyword evidence="5" id="KW-1185">Reference proteome</keyword>
<sequence length="324" mass="37643">MINMTKNERKCVRYLAQELSTAARAIFEIELTLDHELKATYENYKLIWDNYPASLKAYQEQKEIQLKPKAVPRPIKRNRKVIHRVVYSLAAITLIFIAYGYFSHSDELSYRNQVTTSKGQRQTVYLPDSSLVILNASSEIQYNSDFNTKRRVYIKGEAYFDVTHNEKIPFVVQTEDLNITVLGTAFNVNTVLDNKSVSLERGKVNVLIKTSQNSLNLLPKEELIYNTKTSEVTKRNFSITKALAWKDNMLILDNLIFKDALYKINNYYGVSFRIIDEKIKQKKITGAFKEQNIDEFINSIKFIADVEIKKVSHNEYLITQNHED</sequence>
<dbReference type="Proteomes" id="UP001501682">
    <property type="component" value="Unassembled WGS sequence"/>
</dbReference>
<keyword evidence="1" id="KW-1133">Transmembrane helix</keyword>
<gene>
    <name evidence="4" type="ORF">GCM10022292_33650</name>
</gene>
<evidence type="ECO:0000313" key="5">
    <source>
        <dbReference type="Proteomes" id="UP001501682"/>
    </source>
</evidence>
<dbReference type="PANTHER" id="PTHR30273:SF2">
    <property type="entry name" value="PROTEIN FECR"/>
    <property type="match status" value="1"/>
</dbReference>
<dbReference type="PIRSF" id="PIRSF018266">
    <property type="entry name" value="FecR"/>
    <property type="match status" value="1"/>
</dbReference>
<dbReference type="InterPro" id="IPR032508">
    <property type="entry name" value="FecR_C"/>
</dbReference>
<name>A0ABP8D3C5_9FLAO</name>
<accession>A0ABP8D3C5</accession>
<dbReference type="InterPro" id="IPR006860">
    <property type="entry name" value="FecR"/>
</dbReference>
<keyword evidence="1" id="KW-0812">Transmembrane</keyword>
<dbReference type="Gene3D" id="2.60.120.1440">
    <property type="match status" value="1"/>
</dbReference>
<comment type="caution">
    <text evidence="4">The sequence shown here is derived from an EMBL/GenBank/DDBJ whole genome shotgun (WGS) entry which is preliminary data.</text>
</comment>
<evidence type="ECO:0008006" key="6">
    <source>
        <dbReference type="Google" id="ProtNLM"/>
    </source>
</evidence>